<organism evidence="1">
    <name type="scientific">Lotus japonicus</name>
    <name type="common">Lotus corniculatus var. japonicus</name>
    <dbReference type="NCBI Taxonomy" id="34305"/>
    <lineage>
        <taxon>Eukaryota</taxon>
        <taxon>Viridiplantae</taxon>
        <taxon>Streptophyta</taxon>
        <taxon>Embryophyta</taxon>
        <taxon>Tracheophyta</taxon>
        <taxon>Spermatophyta</taxon>
        <taxon>Magnoliopsida</taxon>
        <taxon>eudicotyledons</taxon>
        <taxon>Gunneridae</taxon>
        <taxon>Pentapetalae</taxon>
        <taxon>rosids</taxon>
        <taxon>fabids</taxon>
        <taxon>Fabales</taxon>
        <taxon>Fabaceae</taxon>
        <taxon>Papilionoideae</taxon>
        <taxon>50 kb inversion clade</taxon>
        <taxon>NPAAA clade</taxon>
        <taxon>Hologalegina</taxon>
        <taxon>robinioid clade</taxon>
        <taxon>Loteae</taxon>
        <taxon>Lotus</taxon>
    </lineage>
</organism>
<proteinExistence type="evidence at transcript level"/>
<evidence type="ECO:0000313" key="1">
    <source>
        <dbReference type="EMBL" id="AFK42481.1"/>
    </source>
</evidence>
<sequence length="36" mass="3906">MPMCPKPRGSELPLWYPLNSGSLSVPQLCVSSIVAF</sequence>
<reference evidence="1" key="1">
    <citation type="submission" date="2012-05" db="EMBL/GenBank/DDBJ databases">
        <authorList>
            <person name="Krishnakumar V."/>
            <person name="Cheung F."/>
            <person name="Xiao Y."/>
            <person name="Chan A."/>
            <person name="Moskal W.A."/>
            <person name="Town C.D."/>
        </authorList>
    </citation>
    <scope>NUCLEOTIDE SEQUENCE</scope>
</reference>
<dbReference type="EMBL" id="BT142687">
    <property type="protein sequence ID" value="AFK42481.1"/>
    <property type="molecule type" value="mRNA"/>
</dbReference>
<name>I3SQD9_LOTJA</name>
<accession>I3SQD9</accession>
<protein>
    <submittedName>
        <fullName evidence="1">Uncharacterized protein</fullName>
    </submittedName>
</protein>
<dbReference type="AlphaFoldDB" id="I3SQD9"/>